<dbReference type="InterPro" id="IPR004843">
    <property type="entry name" value="Calcineurin-like_PHP"/>
</dbReference>
<dbReference type="Proteomes" id="UP000254070">
    <property type="component" value="Unassembled WGS sequence"/>
</dbReference>
<dbReference type="AlphaFoldDB" id="A0A377KMZ8"/>
<accession>A0A377KMZ8</accession>
<dbReference type="InterPro" id="IPR018913">
    <property type="entry name" value="BppU_N"/>
</dbReference>
<dbReference type="Gene3D" id="3.60.21.10">
    <property type="match status" value="1"/>
</dbReference>
<name>A0A377KMZ8_9ENTE</name>
<organism evidence="3 4">
    <name type="scientific">Enterococcus durans</name>
    <dbReference type="NCBI Taxonomy" id="53345"/>
    <lineage>
        <taxon>Bacteria</taxon>
        <taxon>Bacillati</taxon>
        <taxon>Bacillota</taxon>
        <taxon>Bacilli</taxon>
        <taxon>Lactobacillales</taxon>
        <taxon>Enterococcaceae</taxon>
        <taxon>Enterococcus</taxon>
    </lineage>
</organism>
<sequence>MAETQHKMVLSTTEPNNGINLVRIRQGDVLTQKFVVEVVEHGKLKTFEGLVPFFINTTKFGENQPVEQKVQEYSPAQARLVYTLSEPDWQWGGENTAHFSFRSLNGDGTWSEQFSTQDFTYRVISGISRSQLRDSGYVWTFEDLLRKFKDYMDQGKNDWEQWLEDNREILENIDPGGTILNILNEAKGDYESLADRLNQKYQVPVGSSQIRETTRFFDYDTMKYVDLVPRNLNTVVNSVNNSKFNFSFITDIHVDNHNLRIDGVGYKDASYLRHWRAIPQFQKLGNKTDVMIYGGDNIDGGLGSLGSDIGIIDEWSARHSMLGTLKRFTNAAVAGQEKPVIICKGNHDACFDPAWRKRKGMLCNADFEEYWNGLYGGVLFPDKNAAIYRFDTCDFYEGGTGDKYTDGYSDTAPGAFSAKQINAFGEWLVNVPRNYHVALVGHTPLGLSKFPVRNENMISTLIEGFKSGSPVTIDWSKLGQPNDGSFGGLKTFAMNTKGAGVVVGYFCGHWHEQVEGAFGTVKMILCDVGFSHTASQVDTPDELAFYKIEVDTATRKVTSKGVGHARDFTYNY</sequence>
<dbReference type="SUPFAM" id="SSF56300">
    <property type="entry name" value="Metallo-dependent phosphatases"/>
    <property type="match status" value="1"/>
</dbReference>
<dbReference type="Gene3D" id="2.60.40.3350">
    <property type="match status" value="1"/>
</dbReference>
<gene>
    <name evidence="3" type="ORF">NCTC8129_02836</name>
</gene>
<proteinExistence type="predicted"/>
<dbReference type="Pfam" id="PF10651">
    <property type="entry name" value="BppU_N"/>
    <property type="match status" value="1"/>
</dbReference>
<dbReference type="Pfam" id="PF00149">
    <property type="entry name" value="Metallophos"/>
    <property type="match status" value="1"/>
</dbReference>
<feature type="domain" description="Calcineurin-like phosphoesterase" evidence="1">
    <location>
        <begin position="247"/>
        <end position="467"/>
    </location>
</feature>
<dbReference type="GO" id="GO:0016787">
    <property type="term" value="F:hydrolase activity"/>
    <property type="evidence" value="ECO:0007669"/>
    <property type="project" value="InterPro"/>
</dbReference>
<evidence type="ECO:0000313" key="4">
    <source>
        <dbReference type="Proteomes" id="UP000254070"/>
    </source>
</evidence>
<dbReference type="RefSeq" id="WP_181878462.1">
    <property type="nucleotide sequence ID" value="NZ_UGIF01000002.1"/>
</dbReference>
<feature type="domain" description="BppU N-terminal" evidence="2">
    <location>
        <begin position="6"/>
        <end position="150"/>
    </location>
</feature>
<evidence type="ECO:0000313" key="3">
    <source>
        <dbReference type="EMBL" id="STP30585.1"/>
    </source>
</evidence>
<dbReference type="EMBL" id="UGIF01000002">
    <property type="protein sequence ID" value="STP30585.1"/>
    <property type="molecule type" value="Genomic_DNA"/>
</dbReference>
<reference evidence="3 4" key="1">
    <citation type="submission" date="2018-06" db="EMBL/GenBank/DDBJ databases">
        <authorList>
            <consortium name="Pathogen Informatics"/>
            <person name="Doyle S."/>
        </authorList>
    </citation>
    <scope>NUCLEOTIDE SEQUENCE [LARGE SCALE GENOMIC DNA]</scope>
    <source>
        <strain evidence="3 4">NCTC8129</strain>
    </source>
</reference>
<protein>
    <submittedName>
        <fullName evidence="3">Domain of uncharacterized function (DUF2479)</fullName>
    </submittedName>
</protein>
<evidence type="ECO:0000259" key="2">
    <source>
        <dbReference type="Pfam" id="PF10651"/>
    </source>
</evidence>
<dbReference type="Gene3D" id="6.10.250.1350">
    <property type="match status" value="1"/>
</dbReference>
<evidence type="ECO:0000259" key="1">
    <source>
        <dbReference type="Pfam" id="PF00149"/>
    </source>
</evidence>
<dbReference type="InterPro" id="IPR029052">
    <property type="entry name" value="Metallo-depent_PP-like"/>
</dbReference>